<sequence length="467" mass="53988">MISFGTSLLSNYAPNYLQTKEIPSEVHEWINILVQVASDPTQGLCLRKYTTQVLEMLMDNTHFVIIAFGAARIWTLAHALFYRYHIGIHVSYQTVRDKLVGFISAIREAEKSALEQDKHDDLMGQLMEQVAADKKDANSRAMNRISGKKEEKIDEEETKGEEDTTVVDPKNYIANQIGDITKLLFKNLVNLNGLEASDVVNKNYRGVNLLKGCLEASFALIQKYLGFYYHSFTDIHTLFLNTLTFIGRYTFCWEMKSDLENTTLLSLGKNVPADLWLAMGHWLVDVMNNNSLIRNCKAQQLLHLNSTELKRAETYHHLFALRVIVDRGIFTAQKQPQPPKQFNSNGVLFEVFDDELSFDVVIVDCIDKDNDMNNVYVTKEQLQLMQPVTKPITDLKLRKKSRRQLEDEPIRWLPEWLSLFENVKQITLNQQKSRLHFSLLHTIVMEYNNENERKDAKSSFLTYLHNI</sequence>
<feature type="compositionally biased region" description="Acidic residues" evidence="1">
    <location>
        <begin position="153"/>
        <end position="162"/>
    </location>
</feature>
<organism evidence="2 3">
    <name type="scientific">Reticulomyxa filosa</name>
    <dbReference type="NCBI Taxonomy" id="46433"/>
    <lineage>
        <taxon>Eukaryota</taxon>
        <taxon>Sar</taxon>
        <taxon>Rhizaria</taxon>
        <taxon>Retaria</taxon>
        <taxon>Foraminifera</taxon>
        <taxon>Monothalamids</taxon>
        <taxon>Reticulomyxidae</taxon>
        <taxon>Reticulomyxa</taxon>
    </lineage>
</organism>
<dbReference type="AlphaFoldDB" id="X6LFG2"/>
<dbReference type="Proteomes" id="UP000023152">
    <property type="component" value="Unassembled WGS sequence"/>
</dbReference>
<comment type="caution">
    <text evidence="2">The sequence shown here is derived from an EMBL/GenBank/DDBJ whole genome shotgun (WGS) entry which is preliminary data.</text>
</comment>
<accession>X6LFG2</accession>
<reference evidence="2 3" key="1">
    <citation type="journal article" date="2013" name="Curr. Biol.">
        <title>The Genome of the Foraminiferan Reticulomyxa filosa.</title>
        <authorList>
            <person name="Glockner G."/>
            <person name="Hulsmann N."/>
            <person name="Schleicher M."/>
            <person name="Noegel A.A."/>
            <person name="Eichinger L."/>
            <person name="Gallinger C."/>
            <person name="Pawlowski J."/>
            <person name="Sierra R."/>
            <person name="Euteneuer U."/>
            <person name="Pillet L."/>
            <person name="Moustafa A."/>
            <person name="Platzer M."/>
            <person name="Groth M."/>
            <person name="Szafranski K."/>
            <person name="Schliwa M."/>
        </authorList>
    </citation>
    <scope>NUCLEOTIDE SEQUENCE [LARGE SCALE GENOMIC DNA]</scope>
</reference>
<keyword evidence="3" id="KW-1185">Reference proteome</keyword>
<dbReference type="EMBL" id="ASPP01042697">
    <property type="protein sequence ID" value="ETN99856.1"/>
    <property type="molecule type" value="Genomic_DNA"/>
</dbReference>
<proteinExistence type="predicted"/>
<evidence type="ECO:0000256" key="1">
    <source>
        <dbReference type="SAM" id="MobiDB-lite"/>
    </source>
</evidence>
<gene>
    <name evidence="2" type="ORF">RFI_37611</name>
</gene>
<evidence type="ECO:0000313" key="3">
    <source>
        <dbReference type="Proteomes" id="UP000023152"/>
    </source>
</evidence>
<name>X6LFG2_RETFI</name>
<evidence type="ECO:0000313" key="2">
    <source>
        <dbReference type="EMBL" id="ETN99856.1"/>
    </source>
</evidence>
<protein>
    <submittedName>
        <fullName evidence="2">Uncharacterized protein</fullName>
    </submittedName>
</protein>
<feature type="region of interest" description="Disordered" evidence="1">
    <location>
        <begin position="143"/>
        <end position="162"/>
    </location>
</feature>